<proteinExistence type="predicted"/>
<evidence type="ECO:0000313" key="3">
    <source>
        <dbReference type="EMBL" id="GAA3525468.1"/>
    </source>
</evidence>
<feature type="region of interest" description="Disordered" evidence="1">
    <location>
        <begin position="48"/>
        <end position="69"/>
    </location>
</feature>
<feature type="domain" description="EthD" evidence="2">
    <location>
        <begin position="85"/>
        <end position="169"/>
    </location>
</feature>
<evidence type="ECO:0000259" key="2">
    <source>
        <dbReference type="Pfam" id="PF07110"/>
    </source>
</evidence>
<dbReference type="InterPro" id="IPR009799">
    <property type="entry name" value="EthD_dom"/>
</dbReference>
<protein>
    <recommendedName>
        <fullName evidence="2">EthD domain-containing protein</fullName>
    </recommendedName>
</protein>
<dbReference type="Gene3D" id="3.30.70.100">
    <property type="match status" value="1"/>
</dbReference>
<gene>
    <name evidence="3" type="ORF">GCM10022222_05420</name>
</gene>
<comment type="caution">
    <text evidence="3">The sequence shown here is derived from an EMBL/GenBank/DDBJ whole genome shotgun (WGS) entry which is preliminary data.</text>
</comment>
<dbReference type="Proteomes" id="UP001500689">
    <property type="component" value="Unassembled WGS sequence"/>
</dbReference>
<evidence type="ECO:0000313" key="4">
    <source>
        <dbReference type="Proteomes" id="UP001500689"/>
    </source>
</evidence>
<name>A0ABP6UYP7_9PSEU</name>
<organism evidence="3 4">
    <name type="scientific">Amycolatopsis ultiminotia</name>
    <dbReference type="NCBI Taxonomy" id="543629"/>
    <lineage>
        <taxon>Bacteria</taxon>
        <taxon>Bacillati</taxon>
        <taxon>Actinomycetota</taxon>
        <taxon>Actinomycetes</taxon>
        <taxon>Pseudonocardiales</taxon>
        <taxon>Pseudonocardiaceae</taxon>
        <taxon>Amycolatopsis</taxon>
    </lineage>
</organism>
<sequence>MAGRTLPRVYRHDPSASHTVPVAHALPSARSYDLGSRPSFPLARTATARCDPAESPPDRVRSPLSVPPRKGTDDVYRVLALLSKHPDLTAEEFADHYENRHVPLVLSLPLQPEHYLRHYVQPGDSGAAPDFDVVTQLEFEDRAAYLAWARMAYAPGSGIEEDEKRFLDRASTRSFTVRTES</sequence>
<keyword evidence="4" id="KW-1185">Reference proteome</keyword>
<dbReference type="Pfam" id="PF07110">
    <property type="entry name" value="EthD"/>
    <property type="match status" value="1"/>
</dbReference>
<reference evidence="4" key="1">
    <citation type="journal article" date="2019" name="Int. J. Syst. Evol. Microbiol.">
        <title>The Global Catalogue of Microorganisms (GCM) 10K type strain sequencing project: providing services to taxonomists for standard genome sequencing and annotation.</title>
        <authorList>
            <consortium name="The Broad Institute Genomics Platform"/>
            <consortium name="The Broad Institute Genome Sequencing Center for Infectious Disease"/>
            <person name="Wu L."/>
            <person name="Ma J."/>
        </authorList>
    </citation>
    <scope>NUCLEOTIDE SEQUENCE [LARGE SCALE GENOMIC DNA]</scope>
    <source>
        <strain evidence="4">JCM 16898</strain>
    </source>
</reference>
<evidence type="ECO:0000256" key="1">
    <source>
        <dbReference type="SAM" id="MobiDB-lite"/>
    </source>
</evidence>
<dbReference type="SUPFAM" id="SSF54909">
    <property type="entry name" value="Dimeric alpha+beta barrel"/>
    <property type="match status" value="1"/>
</dbReference>
<dbReference type="InterPro" id="IPR011008">
    <property type="entry name" value="Dimeric_a/b-barrel"/>
</dbReference>
<dbReference type="EMBL" id="BAAAZN010000001">
    <property type="protein sequence ID" value="GAA3525468.1"/>
    <property type="molecule type" value="Genomic_DNA"/>
</dbReference>
<accession>A0ABP6UYP7</accession>